<proteinExistence type="predicted"/>
<keyword evidence="2" id="KW-1185">Reference proteome</keyword>
<evidence type="ECO:0000313" key="1">
    <source>
        <dbReference type="EMBL" id="UYV97669.1"/>
    </source>
</evidence>
<dbReference type="Proteomes" id="UP001163293">
    <property type="component" value="Chromosome"/>
</dbReference>
<gene>
    <name evidence="1" type="ORF">NL394_22035</name>
</gene>
<evidence type="ECO:0000313" key="2">
    <source>
        <dbReference type="Proteomes" id="UP001163293"/>
    </source>
</evidence>
<dbReference type="RefSeq" id="WP_164888676.1">
    <property type="nucleotide sequence ID" value="NZ_BDMH01000001.1"/>
</dbReference>
<reference evidence="1" key="1">
    <citation type="submission" date="2022-07" db="EMBL/GenBank/DDBJ databases">
        <authorList>
            <person name="Wu T."/>
        </authorList>
    </citation>
    <scope>NUCLEOTIDE SEQUENCE</scope>
    <source>
        <strain evidence="1">SD-1</strain>
    </source>
</reference>
<dbReference type="AlphaFoldDB" id="A0AAX3EI71"/>
<organism evidence="1 2">
    <name type="scientific">Paenarthrobacter ureafaciens</name>
    <dbReference type="NCBI Taxonomy" id="37931"/>
    <lineage>
        <taxon>Bacteria</taxon>
        <taxon>Bacillati</taxon>
        <taxon>Actinomycetota</taxon>
        <taxon>Actinomycetes</taxon>
        <taxon>Micrococcales</taxon>
        <taxon>Micrococcaceae</taxon>
        <taxon>Paenarthrobacter</taxon>
    </lineage>
</organism>
<dbReference type="EMBL" id="CP101185">
    <property type="protein sequence ID" value="UYV97669.1"/>
    <property type="molecule type" value="Genomic_DNA"/>
</dbReference>
<name>A0AAX3EI71_PAEUR</name>
<sequence length="46" mass="5413">MAKRPEDLRVHKSSDAPKNRTLFNGQLLDQHREDVYVVLHQMGLIR</sequence>
<protein>
    <submittedName>
        <fullName evidence="1">Uncharacterized protein</fullName>
    </submittedName>
</protein>
<accession>A0AAX3EI71</accession>